<keyword evidence="6" id="KW-0963">Cytoplasm</keyword>
<dbReference type="PANTHER" id="PTHR21060:SF15">
    <property type="entry name" value="ACETATE KINASE-RELATED"/>
    <property type="match status" value="1"/>
</dbReference>
<feature type="site" description="Transition state stabilizer" evidence="6">
    <location>
        <position position="180"/>
    </location>
</feature>
<feature type="binding site" evidence="6">
    <location>
        <position position="14"/>
    </location>
    <ligand>
        <name>ATP</name>
        <dbReference type="ChEBI" id="CHEBI:30616"/>
    </ligand>
</feature>
<keyword evidence="4 6" id="KW-0418">Kinase</keyword>
<feature type="site" description="Transition state stabilizer" evidence="6">
    <location>
        <position position="241"/>
    </location>
</feature>
<keyword evidence="3 6" id="KW-0547">Nucleotide-binding</keyword>
<keyword evidence="6" id="KW-0460">Magnesium</keyword>
<evidence type="ECO:0000313" key="9">
    <source>
        <dbReference type="Proteomes" id="UP001594288"/>
    </source>
</evidence>
<dbReference type="InterPro" id="IPR004372">
    <property type="entry name" value="Ac/propionate_kinase"/>
</dbReference>
<feature type="binding site" evidence="6">
    <location>
        <position position="7"/>
    </location>
    <ligand>
        <name>Mg(2+)</name>
        <dbReference type="ChEBI" id="CHEBI:18420"/>
    </ligand>
</feature>
<organism evidence="8 9">
    <name type="scientific">Eiseniibacteriota bacterium</name>
    <dbReference type="NCBI Taxonomy" id="2212470"/>
    <lineage>
        <taxon>Bacteria</taxon>
        <taxon>Candidatus Eiseniibacteriota</taxon>
    </lineage>
</organism>
<dbReference type="CDD" id="cd24010">
    <property type="entry name" value="ASKHA_NBD_AcK_PK"/>
    <property type="match status" value="1"/>
</dbReference>
<evidence type="ECO:0000256" key="1">
    <source>
        <dbReference type="ARBA" id="ARBA00008748"/>
    </source>
</evidence>
<keyword evidence="6" id="KW-0479">Metal-binding</keyword>
<comment type="cofactor">
    <cofactor evidence="6">
        <name>Mg(2+)</name>
        <dbReference type="ChEBI" id="CHEBI:18420"/>
    </cofactor>
    <cofactor evidence="6">
        <name>Mn(2+)</name>
        <dbReference type="ChEBI" id="CHEBI:29035"/>
    </cofactor>
    <text evidence="6">Mg(2+). Can also accept Mn(2+).</text>
</comment>
<dbReference type="PIRSF" id="PIRSF000722">
    <property type="entry name" value="Acetate_prop_kin"/>
    <property type="match status" value="1"/>
</dbReference>
<feature type="binding site" evidence="6">
    <location>
        <position position="91"/>
    </location>
    <ligand>
        <name>substrate</name>
    </ligand>
</feature>
<evidence type="ECO:0000256" key="3">
    <source>
        <dbReference type="ARBA" id="ARBA00022741"/>
    </source>
</evidence>
<reference evidence="8 9" key="1">
    <citation type="submission" date="2024-09" db="EMBL/GenBank/DDBJ databases">
        <authorList>
            <person name="D'Angelo T."/>
        </authorList>
    </citation>
    <scope>NUCLEOTIDE SEQUENCE [LARGE SCALE GENOMIC DNA]</scope>
    <source>
        <strain evidence="8">SAG AM-311-F02</strain>
    </source>
</reference>
<evidence type="ECO:0000313" key="8">
    <source>
        <dbReference type="EMBL" id="MFC1799869.1"/>
    </source>
</evidence>
<dbReference type="InterPro" id="IPR023865">
    <property type="entry name" value="Aliphatic_acid_kinase_CS"/>
</dbReference>
<name>A0ABV6YP78_UNCEI</name>
<accession>A0ABV6YP78</accession>
<dbReference type="Pfam" id="PF00871">
    <property type="entry name" value="Acetate_kinase"/>
    <property type="match status" value="1"/>
</dbReference>
<proteinExistence type="inferred from homology"/>
<evidence type="ECO:0000256" key="6">
    <source>
        <dbReference type="HAMAP-Rule" id="MF_00020"/>
    </source>
</evidence>
<dbReference type="PANTHER" id="PTHR21060">
    <property type="entry name" value="ACETATE KINASE"/>
    <property type="match status" value="1"/>
</dbReference>
<dbReference type="Proteomes" id="UP001594288">
    <property type="component" value="Unassembled WGS sequence"/>
</dbReference>
<evidence type="ECO:0000256" key="7">
    <source>
        <dbReference type="RuleBase" id="RU003835"/>
    </source>
</evidence>
<gene>
    <name evidence="6" type="primary">ackA</name>
    <name evidence="8" type="ORF">ACFL2Z_03050</name>
</gene>
<evidence type="ECO:0000256" key="4">
    <source>
        <dbReference type="ARBA" id="ARBA00022777"/>
    </source>
</evidence>
<protein>
    <recommendedName>
        <fullName evidence="6">Acetate kinase</fullName>
        <ecNumber evidence="6">2.7.2.1</ecNumber>
    </recommendedName>
    <alternativeName>
        <fullName evidence="6">Acetokinase</fullName>
    </alternativeName>
</protein>
<dbReference type="GO" id="GO:0016301">
    <property type="term" value="F:kinase activity"/>
    <property type="evidence" value="ECO:0007669"/>
    <property type="project" value="UniProtKB-KW"/>
</dbReference>
<feature type="binding site" evidence="6">
    <location>
        <begin position="283"/>
        <end position="285"/>
    </location>
    <ligand>
        <name>ATP</name>
        <dbReference type="ChEBI" id="CHEBI:30616"/>
    </ligand>
</feature>
<dbReference type="InterPro" id="IPR000890">
    <property type="entry name" value="Aliphatic_acid_kin_short-chain"/>
</dbReference>
<dbReference type="NCBIfam" id="TIGR00016">
    <property type="entry name" value="ackA"/>
    <property type="match status" value="1"/>
</dbReference>
<comment type="subcellular location">
    <subcellularLocation>
        <location evidence="6">Cytoplasm</location>
    </subcellularLocation>
</comment>
<dbReference type="InterPro" id="IPR043129">
    <property type="entry name" value="ATPase_NBD"/>
</dbReference>
<comment type="pathway">
    <text evidence="6">Metabolic intermediate biosynthesis; acetyl-CoA biosynthesis; acetyl-CoA from acetate: step 1/2.</text>
</comment>
<keyword evidence="9" id="KW-1185">Reference proteome</keyword>
<dbReference type="PROSITE" id="PS01076">
    <property type="entry name" value="ACETATE_KINASE_2"/>
    <property type="match status" value="1"/>
</dbReference>
<dbReference type="PRINTS" id="PR00471">
    <property type="entry name" value="ACETATEKNASE"/>
</dbReference>
<evidence type="ECO:0000256" key="5">
    <source>
        <dbReference type="ARBA" id="ARBA00022840"/>
    </source>
</evidence>
<sequence>MRILVLNSGSSSVKYKFFDASENVCHAEGQVERIGLGGSLLHHKRMDGDRIRTGVEATDHAQAIETVIATLLSRNHGVIAGKTEIDAVGHRVAHGGEKFTSSALVTEEVKNSIRDCIELAPLHNPHNLRGMEACEQLLPGVPQVAVFDTAFHHTMPPHAYIYAVPYILYRRYGVRRYGFHGTSHKYVAVRAAEKMGRSLEDINVITCHLGNGSSMAAIRKGESVDTSMGFTPLEGLVMGTRCGDLDPALVLFVMGKENLTVPEATAMLNKHSGLAGISGISSDMREIEDEAAAGQERAVLALDIFTYRIRKYIGAYAAAMGGVDVIVFTGGIGSNSPLVRARSLEGLDFLGVSIDTDMNTGSVGCDAELSSADSRVKVFTILTDEELVIAADTMRIVSSFKQQRG</sequence>
<feature type="active site" description="Proton donor/acceptor" evidence="6">
    <location>
        <position position="148"/>
    </location>
</feature>
<comment type="similarity">
    <text evidence="1 6 7">Belongs to the acetokinase family.</text>
</comment>
<comment type="caution">
    <text evidence="6">Lacks conserved residue(s) required for the propagation of feature annotation.</text>
</comment>
<dbReference type="PROSITE" id="PS01075">
    <property type="entry name" value="ACETATE_KINASE_1"/>
    <property type="match status" value="1"/>
</dbReference>
<dbReference type="SUPFAM" id="SSF53067">
    <property type="entry name" value="Actin-like ATPase domain"/>
    <property type="match status" value="2"/>
</dbReference>
<comment type="caution">
    <text evidence="8">The sequence shown here is derived from an EMBL/GenBank/DDBJ whole genome shotgun (WGS) entry which is preliminary data.</text>
</comment>
<feature type="binding site" evidence="6">
    <location>
        <position position="385"/>
    </location>
    <ligand>
        <name>Mg(2+)</name>
        <dbReference type="ChEBI" id="CHEBI:18420"/>
    </ligand>
</feature>
<dbReference type="EMBL" id="JBHPEI010000039">
    <property type="protein sequence ID" value="MFC1799869.1"/>
    <property type="molecule type" value="Genomic_DNA"/>
</dbReference>
<dbReference type="EC" id="2.7.2.1" evidence="6"/>
<comment type="function">
    <text evidence="6">Catalyzes the formation of acetyl phosphate from acetate and ATP. Can also catalyze the reverse reaction.</text>
</comment>
<evidence type="ECO:0000256" key="2">
    <source>
        <dbReference type="ARBA" id="ARBA00022679"/>
    </source>
</evidence>
<keyword evidence="5 6" id="KW-0067">ATP-binding</keyword>
<comment type="subunit">
    <text evidence="6">Homodimer.</text>
</comment>
<keyword evidence="2 6" id="KW-0808">Transferase</keyword>
<dbReference type="HAMAP" id="MF_00020">
    <property type="entry name" value="Acetate_kinase"/>
    <property type="match status" value="1"/>
</dbReference>
<comment type="catalytic activity">
    <reaction evidence="6">
        <text>acetate + ATP = acetyl phosphate + ADP</text>
        <dbReference type="Rhea" id="RHEA:11352"/>
        <dbReference type="ChEBI" id="CHEBI:22191"/>
        <dbReference type="ChEBI" id="CHEBI:30089"/>
        <dbReference type="ChEBI" id="CHEBI:30616"/>
        <dbReference type="ChEBI" id="CHEBI:456216"/>
        <dbReference type="EC" id="2.7.2.1"/>
    </reaction>
</comment>
<feature type="binding site" evidence="6">
    <location>
        <begin position="208"/>
        <end position="212"/>
    </location>
    <ligand>
        <name>ATP</name>
        <dbReference type="ChEBI" id="CHEBI:30616"/>
    </ligand>
</feature>
<dbReference type="Gene3D" id="3.30.420.40">
    <property type="match status" value="2"/>
</dbReference>